<comment type="caution">
    <text evidence="2">The sequence shown here is derived from an EMBL/GenBank/DDBJ whole genome shotgun (WGS) entry which is preliminary data.</text>
</comment>
<evidence type="ECO:0000313" key="2">
    <source>
        <dbReference type="EMBL" id="KAK7309783.1"/>
    </source>
</evidence>
<gene>
    <name evidence="2" type="ORF">RJT34_06790</name>
</gene>
<keyword evidence="1" id="KW-1133">Transmembrane helix</keyword>
<keyword evidence="3" id="KW-1185">Reference proteome</keyword>
<keyword evidence="1" id="KW-0812">Transmembrane</keyword>
<accession>A0AAN9PUI2</accession>
<feature type="transmembrane region" description="Helical" evidence="1">
    <location>
        <begin position="54"/>
        <end position="75"/>
    </location>
</feature>
<name>A0AAN9PUI2_CLITE</name>
<keyword evidence="1" id="KW-0472">Membrane</keyword>
<dbReference type="Proteomes" id="UP001359559">
    <property type="component" value="Unassembled WGS sequence"/>
</dbReference>
<reference evidence="2 3" key="1">
    <citation type="submission" date="2024-01" db="EMBL/GenBank/DDBJ databases">
        <title>The genomes of 5 underutilized Papilionoideae crops provide insights into root nodulation and disease resistance.</title>
        <authorList>
            <person name="Yuan L."/>
        </authorList>
    </citation>
    <scope>NUCLEOTIDE SEQUENCE [LARGE SCALE GENOMIC DNA]</scope>
    <source>
        <strain evidence="2">LY-2023</strain>
        <tissue evidence="2">Leaf</tissue>
    </source>
</reference>
<sequence length="120" mass="12534">MSYSTTSSNAELHFMLSLLTDLSNFLLPSEFSPKALFSLSPLPLSTSLSLRLPYFNYLLTAAVVATTVAAVAVAADATTGISIVESVLDFVTATTIEDATIAAAATAAKTTTIEDANLLR</sequence>
<organism evidence="2 3">
    <name type="scientific">Clitoria ternatea</name>
    <name type="common">Butterfly pea</name>
    <dbReference type="NCBI Taxonomy" id="43366"/>
    <lineage>
        <taxon>Eukaryota</taxon>
        <taxon>Viridiplantae</taxon>
        <taxon>Streptophyta</taxon>
        <taxon>Embryophyta</taxon>
        <taxon>Tracheophyta</taxon>
        <taxon>Spermatophyta</taxon>
        <taxon>Magnoliopsida</taxon>
        <taxon>eudicotyledons</taxon>
        <taxon>Gunneridae</taxon>
        <taxon>Pentapetalae</taxon>
        <taxon>rosids</taxon>
        <taxon>fabids</taxon>
        <taxon>Fabales</taxon>
        <taxon>Fabaceae</taxon>
        <taxon>Papilionoideae</taxon>
        <taxon>50 kb inversion clade</taxon>
        <taxon>NPAAA clade</taxon>
        <taxon>indigoferoid/millettioid clade</taxon>
        <taxon>Phaseoleae</taxon>
        <taxon>Clitoria</taxon>
    </lineage>
</organism>
<evidence type="ECO:0000256" key="1">
    <source>
        <dbReference type="SAM" id="Phobius"/>
    </source>
</evidence>
<dbReference type="EMBL" id="JAYKXN010000002">
    <property type="protein sequence ID" value="KAK7309783.1"/>
    <property type="molecule type" value="Genomic_DNA"/>
</dbReference>
<evidence type="ECO:0000313" key="3">
    <source>
        <dbReference type="Proteomes" id="UP001359559"/>
    </source>
</evidence>
<protein>
    <submittedName>
        <fullName evidence="2">Uncharacterized protein</fullName>
    </submittedName>
</protein>
<proteinExistence type="predicted"/>
<dbReference type="AlphaFoldDB" id="A0AAN9PUI2"/>